<dbReference type="EMBL" id="DWZJ01000041">
    <property type="protein sequence ID" value="HJB13074.1"/>
    <property type="molecule type" value="Genomic_DNA"/>
</dbReference>
<dbReference type="Pfam" id="PF01325">
    <property type="entry name" value="Fe_dep_repress"/>
    <property type="match status" value="1"/>
</dbReference>
<evidence type="ECO:0000313" key="4">
    <source>
        <dbReference type="EMBL" id="HJB13074.1"/>
    </source>
</evidence>
<comment type="subunit">
    <text evidence="2">Homodimer.</text>
</comment>
<dbReference type="AlphaFoldDB" id="A0A9D2LI67"/>
<gene>
    <name evidence="4" type="ORF">H9787_05120</name>
</gene>
<comment type="caution">
    <text evidence="4">The sequence shown here is derived from an EMBL/GenBank/DDBJ whole genome shotgun (WGS) entry which is preliminary data.</text>
</comment>
<accession>A0A9D2LI67</accession>
<dbReference type="InterPro" id="IPR022687">
    <property type="entry name" value="HTH_DTXR"/>
</dbReference>
<name>A0A9D2LI67_9FIRM</name>
<proteinExistence type="predicted"/>
<comment type="subcellular location">
    <subcellularLocation>
        <location evidence="1">Cytoplasm</location>
    </subcellularLocation>
</comment>
<evidence type="ECO:0000256" key="2">
    <source>
        <dbReference type="ARBA" id="ARBA00011738"/>
    </source>
</evidence>
<reference evidence="4" key="2">
    <citation type="submission" date="2021-04" db="EMBL/GenBank/DDBJ databases">
        <authorList>
            <person name="Gilroy R."/>
        </authorList>
    </citation>
    <scope>NUCLEOTIDE SEQUENCE</scope>
    <source>
        <strain evidence="4">ChiBcec18-1249</strain>
    </source>
</reference>
<dbReference type="PANTHER" id="PTHR33238">
    <property type="entry name" value="IRON (METAL) DEPENDENT REPRESSOR, DTXR FAMILY"/>
    <property type="match status" value="1"/>
</dbReference>
<dbReference type="InterPro" id="IPR022689">
    <property type="entry name" value="Iron_dep_repressor"/>
</dbReference>
<reference evidence="4" key="1">
    <citation type="journal article" date="2021" name="PeerJ">
        <title>Extensive microbial diversity within the chicken gut microbiome revealed by metagenomics and culture.</title>
        <authorList>
            <person name="Gilroy R."/>
            <person name="Ravi A."/>
            <person name="Getino M."/>
            <person name="Pursley I."/>
            <person name="Horton D.L."/>
            <person name="Alikhan N.F."/>
            <person name="Baker D."/>
            <person name="Gharbi K."/>
            <person name="Hall N."/>
            <person name="Watson M."/>
            <person name="Adriaenssens E.M."/>
            <person name="Foster-Nyarko E."/>
            <person name="Jarju S."/>
            <person name="Secka A."/>
            <person name="Antonio M."/>
            <person name="Oren A."/>
            <person name="Chaudhuri R.R."/>
            <person name="La Ragione R."/>
            <person name="Hildebrand F."/>
            <person name="Pallen M.J."/>
        </authorList>
    </citation>
    <scope>NUCLEOTIDE SEQUENCE</scope>
    <source>
        <strain evidence="4">ChiBcec18-1249</strain>
    </source>
</reference>
<dbReference type="Gene3D" id="1.10.10.10">
    <property type="entry name" value="Winged helix-like DNA-binding domain superfamily/Winged helix DNA-binding domain"/>
    <property type="match status" value="1"/>
</dbReference>
<sequence length="131" mass="13995">MELSQAHLRYLLAIGRLAREQAAVSSAQVARALQVSRPSVTRMLAILAEKDLVTKERYGKITLTETGAALARQLQAGLRDLERRLPALGLELDREETAAVAGALAAALPERCLRKLCTTGSGEAMGSAPTE</sequence>
<protein>
    <submittedName>
        <fullName evidence="4">MarR family transcriptional regulator</fullName>
    </submittedName>
</protein>
<dbReference type="SMART" id="SM00529">
    <property type="entry name" value="HTH_DTXR"/>
    <property type="match status" value="1"/>
</dbReference>
<dbReference type="PANTHER" id="PTHR33238:SF11">
    <property type="entry name" value="TRANSCRIPTIONAL REGULATOR MNTR"/>
    <property type="match status" value="1"/>
</dbReference>
<dbReference type="GO" id="GO:0005737">
    <property type="term" value="C:cytoplasm"/>
    <property type="evidence" value="ECO:0007669"/>
    <property type="project" value="UniProtKB-SubCell"/>
</dbReference>
<evidence type="ECO:0000313" key="5">
    <source>
        <dbReference type="Proteomes" id="UP000823824"/>
    </source>
</evidence>
<evidence type="ECO:0000259" key="3">
    <source>
        <dbReference type="PROSITE" id="PS50944"/>
    </source>
</evidence>
<dbReference type="InterPro" id="IPR050536">
    <property type="entry name" value="DtxR_MntR_Metal-Reg"/>
</dbReference>
<organism evidence="4 5">
    <name type="scientific">Candidatus Oscillibacter excrementigallinarum</name>
    <dbReference type="NCBI Taxonomy" id="2838716"/>
    <lineage>
        <taxon>Bacteria</taxon>
        <taxon>Bacillati</taxon>
        <taxon>Bacillota</taxon>
        <taxon>Clostridia</taxon>
        <taxon>Eubacteriales</taxon>
        <taxon>Oscillospiraceae</taxon>
        <taxon>Oscillibacter</taxon>
    </lineage>
</organism>
<dbReference type="GO" id="GO:0003677">
    <property type="term" value="F:DNA binding"/>
    <property type="evidence" value="ECO:0007669"/>
    <property type="project" value="InterPro"/>
</dbReference>
<feature type="domain" description="HTH dtxR-type" evidence="3">
    <location>
        <begin position="10"/>
        <end position="64"/>
    </location>
</feature>
<dbReference type="GO" id="GO:0046914">
    <property type="term" value="F:transition metal ion binding"/>
    <property type="evidence" value="ECO:0007669"/>
    <property type="project" value="InterPro"/>
</dbReference>
<dbReference type="Proteomes" id="UP000823824">
    <property type="component" value="Unassembled WGS sequence"/>
</dbReference>
<dbReference type="InterPro" id="IPR036388">
    <property type="entry name" value="WH-like_DNA-bd_sf"/>
</dbReference>
<dbReference type="InterPro" id="IPR036390">
    <property type="entry name" value="WH_DNA-bd_sf"/>
</dbReference>
<dbReference type="GO" id="GO:0003700">
    <property type="term" value="F:DNA-binding transcription factor activity"/>
    <property type="evidence" value="ECO:0007669"/>
    <property type="project" value="InterPro"/>
</dbReference>
<evidence type="ECO:0000256" key="1">
    <source>
        <dbReference type="ARBA" id="ARBA00004496"/>
    </source>
</evidence>
<dbReference type="SUPFAM" id="SSF46785">
    <property type="entry name" value="Winged helix' DNA-binding domain"/>
    <property type="match status" value="1"/>
</dbReference>
<dbReference type="PROSITE" id="PS50944">
    <property type="entry name" value="HTH_DTXR"/>
    <property type="match status" value="1"/>
</dbReference>